<comment type="cofactor">
    <cofactor evidence="1">
        <name>Mg(2+)</name>
        <dbReference type="ChEBI" id="CHEBI:18420"/>
    </cofactor>
</comment>
<sequence>MRTSRRVAYGCLTLGRRPGPRPGFCRSRTIARMQLAIFRSPELSPGGRLIERTAVRGVLFRGPDLLLLSSRHGDYKFPGGGVEPGESFEGALQREFREECGYDAVAVGAELATTREEVAAIDPEYDVFGMTSYYFECSGGAPLGEQQLEGYEAELELTPSWVNVEAALAANRRVLASGVGVMRWLVREIAVLEWLSGRSR</sequence>
<organism evidence="6 7">
    <name type="scientific">Kribbella soli</name>
    <dbReference type="NCBI Taxonomy" id="1124743"/>
    <lineage>
        <taxon>Bacteria</taxon>
        <taxon>Bacillati</taxon>
        <taxon>Actinomycetota</taxon>
        <taxon>Actinomycetes</taxon>
        <taxon>Propionibacteriales</taxon>
        <taxon>Kribbellaceae</taxon>
        <taxon>Kribbella</taxon>
    </lineage>
</organism>
<evidence type="ECO:0000313" key="6">
    <source>
        <dbReference type="EMBL" id="TCC05297.1"/>
    </source>
</evidence>
<dbReference type="InterPro" id="IPR015797">
    <property type="entry name" value="NUDIX_hydrolase-like_dom_sf"/>
</dbReference>
<comment type="similarity">
    <text evidence="2 4">Belongs to the Nudix hydrolase family.</text>
</comment>
<evidence type="ECO:0000259" key="5">
    <source>
        <dbReference type="PROSITE" id="PS51462"/>
    </source>
</evidence>
<evidence type="ECO:0000256" key="4">
    <source>
        <dbReference type="RuleBase" id="RU003476"/>
    </source>
</evidence>
<name>A0A4R0H3W0_9ACTN</name>
<dbReference type="OrthoDB" id="9804442at2"/>
<reference evidence="6 7" key="1">
    <citation type="submission" date="2019-02" db="EMBL/GenBank/DDBJ databases">
        <title>Kribbella capetownensis sp. nov. and Kribbella speibonae sp. nov., isolated from soil.</title>
        <authorList>
            <person name="Curtis S.M."/>
            <person name="Norton I."/>
            <person name="Everest G.J."/>
            <person name="Meyers P.R."/>
        </authorList>
    </citation>
    <scope>NUCLEOTIDE SEQUENCE [LARGE SCALE GENOMIC DNA]</scope>
    <source>
        <strain evidence="6 7">KCTC 29219</strain>
    </source>
</reference>
<dbReference type="PANTHER" id="PTHR43046">
    <property type="entry name" value="GDP-MANNOSE MANNOSYL HYDROLASE"/>
    <property type="match status" value="1"/>
</dbReference>
<dbReference type="SUPFAM" id="SSF55811">
    <property type="entry name" value="Nudix"/>
    <property type="match status" value="1"/>
</dbReference>
<dbReference type="Gene3D" id="3.90.79.10">
    <property type="entry name" value="Nucleoside Triphosphate Pyrophosphohydrolase"/>
    <property type="match status" value="1"/>
</dbReference>
<accession>A0A4R0H3W0</accession>
<dbReference type="EMBL" id="SJJZ01000003">
    <property type="protein sequence ID" value="TCC05297.1"/>
    <property type="molecule type" value="Genomic_DNA"/>
</dbReference>
<comment type="caution">
    <text evidence="6">The sequence shown here is derived from an EMBL/GenBank/DDBJ whole genome shotgun (WGS) entry which is preliminary data.</text>
</comment>
<dbReference type="InterPro" id="IPR020476">
    <property type="entry name" value="Nudix_hydrolase"/>
</dbReference>
<feature type="domain" description="Nudix hydrolase" evidence="5">
    <location>
        <begin position="50"/>
        <end position="187"/>
    </location>
</feature>
<evidence type="ECO:0000256" key="3">
    <source>
        <dbReference type="ARBA" id="ARBA00022801"/>
    </source>
</evidence>
<protein>
    <submittedName>
        <fullName evidence="6">NUDIX domain-containing protein</fullName>
    </submittedName>
</protein>
<evidence type="ECO:0000256" key="1">
    <source>
        <dbReference type="ARBA" id="ARBA00001946"/>
    </source>
</evidence>
<dbReference type="InterPro" id="IPR000086">
    <property type="entry name" value="NUDIX_hydrolase_dom"/>
</dbReference>
<dbReference type="PRINTS" id="PR00502">
    <property type="entry name" value="NUDIXFAMILY"/>
</dbReference>
<proteinExistence type="inferred from homology"/>
<dbReference type="PANTHER" id="PTHR43046:SF14">
    <property type="entry name" value="MUTT_NUDIX FAMILY PROTEIN"/>
    <property type="match status" value="1"/>
</dbReference>
<dbReference type="Proteomes" id="UP000292346">
    <property type="component" value="Unassembled WGS sequence"/>
</dbReference>
<dbReference type="PROSITE" id="PS00893">
    <property type="entry name" value="NUDIX_BOX"/>
    <property type="match status" value="1"/>
</dbReference>
<evidence type="ECO:0000313" key="7">
    <source>
        <dbReference type="Proteomes" id="UP000292346"/>
    </source>
</evidence>
<gene>
    <name evidence="6" type="ORF">E0H45_25010</name>
</gene>
<dbReference type="Pfam" id="PF00293">
    <property type="entry name" value="NUDIX"/>
    <property type="match status" value="1"/>
</dbReference>
<keyword evidence="7" id="KW-1185">Reference proteome</keyword>
<keyword evidence="3 4" id="KW-0378">Hydrolase</keyword>
<dbReference type="AlphaFoldDB" id="A0A4R0H3W0"/>
<dbReference type="PROSITE" id="PS51462">
    <property type="entry name" value="NUDIX"/>
    <property type="match status" value="1"/>
</dbReference>
<evidence type="ECO:0000256" key="2">
    <source>
        <dbReference type="ARBA" id="ARBA00005582"/>
    </source>
</evidence>
<dbReference type="InterPro" id="IPR020084">
    <property type="entry name" value="NUDIX_hydrolase_CS"/>
</dbReference>
<dbReference type="GO" id="GO:0016787">
    <property type="term" value="F:hydrolase activity"/>
    <property type="evidence" value="ECO:0007669"/>
    <property type="project" value="UniProtKB-KW"/>
</dbReference>